<reference evidence="2" key="1">
    <citation type="submission" date="2025-08" db="UniProtKB">
        <authorList>
            <consortium name="RefSeq"/>
        </authorList>
    </citation>
    <scope>IDENTIFICATION</scope>
    <source>
        <tissue evidence="2">Whole body pupa</tissue>
    </source>
</reference>
<gene>
    <name evidence="2" type="primary">LOC119641492</name>
</gene>
<protein>
    <submittedName>
        <fullName evidence="2">Uncharacterized protein LOC119641492</fullName>
    </submittedName>
</protein>
<evidence type="ECO:0000313" key="1">
    <source>
        <dbReference type="Proteomes" id="UP000092443"/>
    </source>
</evidence>
<name>A0A9C6E0U5_9MUSC</name>
<evidence type="ECO:0000313" key="2">
    <source>
        <dbReference type="RefSeq" id="XP_037896134.1"/>
    </source>
</evidence>
<accession>A0A9C6E0U5</accession>
<organism evidence="1 2">
    <name type="scientific">Glossina fuscipes</name>
    <dbReference type="NCBI Taxonomy" id="7396"/>
    <lineage>
        <taxon>Eukaryota</taxon>
        <taxon>Metazoa</taxon>
        <taxon>Ecdysozoa</taxon>
        <taxon>Arthropoda</taxon>
        <taxon>Hexapoda</taxon>
        <taxon>Insecta</taxon>
        <taxon>Pterygota</taxon>
        <taxon>Neoptera</taxon>
        <taxon>Endopterygota</taxon>
        <taxon>Diptera</taxon>
        <taxon>Brachycera</taxon>
        <taxon>Muscomorpha</taxon>
        <taxon>Hippoboscoidea</taxon>
        <taxon>Glossinidae</taxon>
        <taxon>Glossina</taxon>
    </lineage>
</organism>
<dbReference type="AlphaFoldDB" id="A0A9C6E0U5"/>
<proteinExistence type="predicted"/>
<dbReference type="GeneID" id="119641492"/>
<sequence length="186" mass="21159">MLSSPVEVVAPTIACETYKSEFPTETQLRQLPRRKTCRGNMNLATNPCEVCGRELSTYPYLRLQQTRAHPKESNAKEMQLVQESTRQFWTADEEHALAPIELDMGTATNSLIINHLSSNSKRTRDTIKKRRQTATYKEIIEKELPVKRKKKKSAHDNSALITAIISLNLDMHDDAVRLQILPSIAD</sequence>
<keyword evidence="1" id="KW-1185">Reference proteome</keyword>
<dbReference type="Proteomes" id="UP000092443">
    <property type="component" value="Unplaced"/>
</dbReference>
<dbReference type="RefSeq" id="XP_037896134.1">
    <property type="nucleotide sequence ID" value="XM_038040206.1"/>
</dbReference>
<dbReference type="KEGG" id="gfs:119641492"/>